<accession>A0A3N4J865</accession>
<evidence type="ECO:0000313" key="2">
    <source>
        <dbReference type="Proteomes" id="UP000276215"/>
    </source>
</evidence>
<sequence length="83" mass="9434">ATVHKDWTVEDFEGVIWSDECSVEKSKDLKQQWVFREPGEKWLADCICDKLPLLDTVGNICLTILDITGSSCKYLDQATILVE</sequence>
<reference evidence="1 2" key="1">
    <citation type="journal article" date="2018" name="Nat. Ecol. Evol.">
        <title>Pezizomycetes genomes reveal the molecular basis of ectomycorrhizal truffle lifestyle.</title>
        <authorList>
            <person name="Murat C."/>
            <person name="Payen T."/>
            <person name="Noel B."/>
            <person name="Kuo A."/>
            <person name="Morin E."/>
            <person name="Chen J."/>
            <person name="Kohler A."/>
            <person name="Krizsan K."/>
            <person name="Balestrini R."/>
            <person name="Da Silva C."/>
            <person name="Montanini B."/>
            <person name="Hainaut M."/>
            <person name="Levati E."/>
            <person name="Barry K.W."/>
            <person name="Belfiori B."/>
            <person name="Cichocki N."/>
            <person name="Clum A."/>
            <person name="Dockter R.B."/>
            <person name="Fauchery L."/>
            <person name="Guy J."/>
            <person name="Iotti M."/>
            <person name="Le Tacon F."/>
            <person name="Lindquist E.A."/>
            <person name="Lipzen A."/>
            <person name="Malagnac F."/>
            <person name="Mello A."/>
            <person name="Molinier V."/>
            <person name="Miyauchi S."/>
            <person name="Poulain J."/>
            <person name="Riccioni C."/>
            <person name="Rubini A."/>
            <person name="Sitrit Y."/>
            <person name="Splivallo R."/>
            <person name="Traeger S."/>
            <person name="Wang M."/>
            <person name="Zifcakova L."/>
            <person name="Wipf D."/>
            <person name="Zambonelli A."/>
            <person name="Paolocci F."/>
            <person name="Nowrousian M."/>
            <person name="Ottonello S."/>
            <person name="Baldrian P."/>
            <person name="Spatafora J.W."/>
            <person name="Henrissat B."/>
            <person name="Nagy L.G."/>
            <person name="Aury J.M."/>
            <person name="Wincker P."/>
            <person name="Grigoriev I.V."/>
            <person name="Bonfante P."/>
            <person name="Martin F.M."/>
        </authorList>
    </citation>
    <scope>NUCLEOTIDE SEQUENCE [LARGE SCALE GENOMIC DNA]</scope>
    <source>
        <strain evidence="1 2">120613-1</strain>
    </source>
</reference>
<proteinExistence type="predicted"/>
<protein>
    <submittedName>
        <fullName evidence="1">Uncharacterized protein</fullName>
    </submittedName>
</protein>
<name>A0A3N4J865_9PEZI</name>
<dbReference type="OrthoDB" id="3556043at2759"/>
<dbReference type="Proteomes" id="UP000276215">
    <property type="component" value="Unassembled WGS sequence"/>
</dbReference>
<organism evidence="1 2">
    <name type="scientific">Choiromyces venosus 120613-1</name>
    <dbReference type="NCBI Taxonomy" id="1336337"/>
    <lineage>
        <taxon>Eukaryota</taxon>
        <taxon>Fungi</taxon>
        <taxon>Dikarya</taxon>
        <taxon>Ascomycota</taxon>
        <taxon>Pezizomycotina</taxon>
        <taxon>Pezizomycetes</taxon>
        <taxon>Pezizales</taxon>
        <taxon>Tuberaceae</taxon>
        <taxon>Choiromyces</taxon>
    </lineage>
</organism>
<dbReference type="Gene3D" id="3.30.420.10">
    <property type="entry name" value="Ribonuclease H-like superfamily/Ribonuclease H"/>
    <property type="match status" value="1"/>
</dbReference>
<dbReference type="InterPro" id="IPR036397">
    <property type="entry name" value="RNaseH_sf"/>
</dbReference>
<dbReference type="AlphaFoldDB" id="A0A3N4J865"/>
<evidence type="ECO:0000313" key="1">
    <source>
        <dbReference type="EMBL" id="RPA94469.1"/>
    </source>
</evidence>
<keyword evidence="2" id="KW-1185">Reference proteome</keyword>
<dbReference type="GO" id="GO:0003676">
    <property type="term" value="F:nucleic acid binding"/>
    <property type="evidence" value="ECO:0007669"/>
    <property type="project" value="InterPro"/>
</dbReference>
<dbReference type="EMBL" id="ML120436">
    <property type="protein sequence ID" value="RPA94469.1"/>
    <property type="molecule type" value="Genomic_DNA"/>
</dbReference>
<feature type="non-terminal residue" evidence="1">
    <location>
        <position position="1"/>
    </location>
</feature>
<gene>
    <name evidence="1" type="ORF">L873DRAFT_1701156</name>
</gene>